<dbReference type="SUPFAM" id="SSF52087">
    <property type="entry name" value="CRAL/TRIO domain"/>
    <property type="match status" value="1"/>
</dbReference>
<dbReference type="PANTHER" id="PTHR10174">
    <property type="entry name" value="ALPHA-TOCOPHEROL TRANSFER PROTEIN-RELATED"/>
    <property type="match status" value="1"/>
</dbReference>
<organism evidence="2 3">
    <name type="scientific">Exocentrus adspersus</name>
    <dbReference type="NCBI Taxonomy" id="1586481"/>
    <lineage>
        <taxon>Eukaryota</taxon>
        <taxon>Metazoa</taxon>
        <taxon>Ecdysozoa</taxon>
        <taxon>Arthropoda</taxon>
        <taxon>Hexapoda</taxon>
        <taxon>Insecta</taxon>
        <taxon>Pterygota</taxon>
        <taxon>Neoptera</taxon>
        <taxon>Endopterygota</taxon>
        <taxon>Coleoptera</taxon>
        <taxon>Polyphaga</taxon>
        <taxon>Cucujiformia</taxon>
        <taxon>Chrysomeloidea</taxon>
        <taxon>Cerambycidae</taxon>
        <taxon>Lamiinae</taxon>
        <taxon>Acanthocinini</taxon>
        <taxon>Exocentrus</taxon>
    </lineage>
</organism>
<name>A0AAV8VBY7_9CUCU</name>
<gene>
    <name evidence="2" type="ORF">NQ315_005902</name>
</gene>
<accession>A0AAV8VBY7</accession>
<dbReference type="AlphaFoldDB" id="A0AAV8VBY7"/>
<dbReference type="EMBL" id="JANEYG010000182">
    <property type="protein sequence ID" value="KAJ8911532.1"/>
    <property type="molecule type" value="Genomic_DNA"/>
</dbReference>
<reference evidence="2 3" key="1">
    <citation type="journal article" date="2023" name="Insect Mol. Biol.">
        <title>Genome sequencing provides insights into the evolution of gene families encoding plant cell wall-degrading enzymes in longhorned beetles.</title>
        <authorList>
            <person name="Shin N.R."/>
            <person name="Okamura Y."/>
            <person name="Kirsch R."/>
            <person name="Pauchet Y."/>
        </authorList>
    </citation>
    <scope>NUCLEOTIDE SEQUENCE [LARGE SCALE GENOMIC DNA]</scope>
    <source>
        <strain evidence="2">EAD_L_NR</strain>
    </source>
</reference>
<dbReference type="Pfam" id="PF00650">
    <property type="entry name" value="CRAL_TRIO"/>
    <property type="match status" value="1"/>
</dbReference>
<dbReference type="SUPFAM" id="SSF46938">
    <property type="entry name" value="CRAL/TRIO N-terminal domain"/>
    <property type="match status" value="1"/>
</dbReference>
<dbReference type="GO" id="GO:1902936">
    <property type="term" value="F:phosphatidylinositol bisphosphate binding"/>
    <property type="evidence" value="ECO:0007669"/>
    <property type="project" value="TreeGrafter"/>
</dbReference>
<dbReference type="InterPro" id="IPR036273">
    <property type="entry name" value="CRAL/TRIO_N_dom_sf"/>
</dbReference>
<evidence type="ECO:0000259" key="1">
    <source>
        <dbReference type="Pfam" id="PF00650"/>
    </source>
</evidence>
<sequence>MPSDTDVLAELDLGEPPQELIEWARENINEDPETRCQKLEEFRDMIFEHWDPEKVSITEIFQGTMIVLELAILEQRAQILGGICIFDLGGLSMQQALYMTPSIAHKMVQIMVLLFCLLDDLYLNCSASISSTTD</sequence>
<protein>
    <recommendedName>
        <fullName evidence="1">CRAL-TRIO domain-containing protein</fullName>
    </recommendedName>
</protein>
<dbReference type="InterPro" id="IPR036865">
    <property type="entry name" value="CRAL-TRIO_dom_sf"/>
</dbReference>
<evidence type="ECO:0000313" key="3">
    <source>
        <dbReference type="Proteomes" id="UP001159042"/>
    </source>
</evidence>
<comment type="caution">
    <text evidence="2">The sequence shown here is derived from an EMBL/GenBank/DDBJ whole genome shotgun (WGS) entry which is preliminary data.</text>
</comment>
<dbReference type="Gene3D" id="3.40.525.10">
    <property type="entry name" value="CRAL-TRIO lipid binding domain"/>
    <property type="match status" value="1"/>
</dbReference>
<proteinExistence type="predicted"/>
<dbReference type="GO" id="GO:0016020">
    <property type="term" value="C:membrane"/>
    <property type="evidence" value="ECO:0007669"/>
    <property type="project" value="TreeGrafter"/>
</dbReference>
<dbReference type="PANTHER" id="PTHR10174:SF234">
    <property type="entry name" value="SD01558P"/>
    <property type="match status" value="1"/>
</dbReference>
<keyword evidence="3" id="KW-1185">Reference proteome</keyword>
<dbReference type="Proteomes" id="UP001159042">
    <property type="component" value="Unassembled WGS sequence"/>
</dbReference>
<feature type="domain" description="CRAL-TRIO" evidence="1">
    <location>
        <begin position="47"/>
        <end position="111"/>
    </location>
</feature>
<evidence type="ECO:0000313" key="2">
    <source>
        <dbReference type="EMBL" id="KAJ8911532.1"/>
    </source>
</evidence>
<dbReference type="InterPro" id="IPR001251">
    <property type="entry name" value="CRAL-TRIO_dom"/>
</dbReference>